<reference evidence="3" key="1">
    <citation type="submission" date="2023-04" db="EMBL/GenBank/DDBJ databases">
        <title>Phytophthora lilii NBRC 32176.</title>
        <authorList>
            <person name="Ichikawa N."/>
            <person name="Sato H."/>
            <person name="Tonouchi N."/>
        </authorList>
    </citation>
    <scope>NUCLEOTIDE SEQUENCE</scope>
    <source>
        <strain evidence="3">NBRC 32176</strain>
    </source>
</reference>
<evidence type="ECO:0000313" key="2">
    <source>
        <dbReference type="EMBL" id="GMF30906.1"/>
    </source>
</evidence>
<evidence type="ECO:0000256" key="1">
    <source>
        <dbReference type="SAM" id="MobiDB-lite"/>
    </source>
</evidence>
<dbReference type="Proteomes" id="UP001165083">
    <property type="component" value="Unassembled WGS sequence"/>
</dbReference>
<evidence type="ECO:0000313" key="4">
    <source>
        <dbReference type="Proteomes" id="UP001165083"/>
    </source>
</evidence>
<dbReference type="AlphaFoldDB" id="A0A9W6UCB1"/>
<comment type="caution">
    <text evidence="3">The sequence shown here is derived from an EMBL/GenBank/DDBJ whole genome shotgun (WGS) entry which is preliminary data.</text>
</comment>
<organism evidence="3 4">
    <name type="scientific">Phytophthora lilii</name>
    <dbReference type="NCBI Taxonomy" id="2077276"/>
    <lineage>
        <taxon>Eukaryota</taxon>
        <taxon>Sar</taxon>
        <taxon>Stramenopiles</taxon>
        <taxon>Oomycota</taxon>
        <taxon>Peronosporomycetes</taxon>
        <taxon>Peronosporales</taxon>
        <taxon>Peronosporaceae</taxon>
        <taxon>Phytophthora</taxon>
    </lineage>
</organism>
<accession>A0A9W6UCB1</accession>
<dbReference type="EMBL" id="BSXW01000870">
    <property type="protein sequence ID" value="GMF30906.1"/>
    <property type="molecule type" value="Genomic_DNA"/>
</dbReference>
<name>A0A9W6UCB1_9STRA</name>
<protein>
    <submittedName>
        <fullName evidence="3">Unnamed protein product</fullName>
    </submittedName>
</protein>
<dbReference type="EMBL" id="BSXW01000870">
    <property type="protein sequence ID" value="GMF30907.1"/>
    <property type="molecule type" value="Genomic_DNA"/>
</dbReference>
<feature type="region of interest" description="Disordered" evidence="1">
    <location>
        <begin position="52"/>
        <end position="79"/>
    </location>
</feature>
<keyword evidence="4" id="KW-1185">Reference proteome</keyword>
<evidence type="ECO:0000313" key="3">
    <source>
        <dbReference type="EMBL" id="GMF30907.1"/>
    </source>
</evidence>
<proteinExistence type="predicted"/>
<gene>
    <name evidence="2" type="ORF">Plil01_001321300</name>
    <name evidence="3" type="ORF">Plil01_001321400</name>
</gene>
<sequence length="79" mass="8882">MRADRATISRLDETVSKLQSERTEDRDRFQSELSKLQSVVNNHSAAITKLMAGHSHAKQPDARAAPLSKEYASRSSYHL</sequence>